<dbReference type="Gene3D" id="2.140.10.10">
    <property type="entry name" value="Quinoprotein alcohol dehydrogenase-like superfamily"/>
    <property type="match status" value="1"/>
</dbReference>
<feature type="non-terminal residue" evidence="2">
    <location>
        <position position="1"/>
    </location>
</feature>
<dbReference type="InterPro" id="IPR002372">
    <property type="entry name" value="PQQ_rpt_dom"/>
</dbReference>
<reference evidence="2" key="1">
    <citation type="submission" date="2020-06" db="EMBL/GenBank/DDBJ databases">
        <title>Legume-microbial interactions unlock mineral nutrients during tropical forest succession.</title>
        <authorList>
            <person name="Epihov D.Z."/>
        </authorList>
    </citation>
    <scope>NUCLEOTIDE SEQUENCE [LARGE SCALE GENOMIC DNA]</scope>
    <source>
        <strain evidence="2">Pan2503</strain>
    </source>
</reference>
<dbReference type="Proteomes" id="UP000567293">
    <property type="component" value="Unassembled WGS sequence"/>
</dbReference>
<dbReference type="SUPFAM" id="SSF50998">
    <property type="entry name" value="Quinoprotein alcohol dehydrogenase-like"/>
    <property type="match status" value="1"/>
</dbReference>
<proteinExistence type="predicted"/>
<gene>
    <name evidence="2" type="ORF">HRJ53_14760</name>
</gene>
<sequence length="63" mass="6613">AGGLVFFGDDAESFEAVDAQTGKPIWHFNTGQNIAASPMSYAINSKQYVAIAAGSDIFSFALP</sequence>
<dbReference type="EMBL" id="JACDQQ010001415">
    <property type="protein sequence ID" value="MBA0086244.1"/>
    <property type="molecule type" value="Genomic_DNA"/>
</dbReference>
<dbReference type="InterPro" id="IPR011047">
    <property type="entry name" value="Quinoprotein_ADH-like_sf"/>
</dbReference>
<dbReference type="AlphaFoldDB" id="A0A7V8NRJ7"/>
<dbReference type="Pfam" id="PF01011">
    <property type="entry name" value="PQQ"/>
    <property type="match status" value="1"/>
</dbReference>
<protein>
    <submittedName>
        <fullName evidence="2">PQQ-binding-like beta-propeller repeat protein</fullName>
    </submittedName>
</protein>
<comment type="caution">
    <text evidence="2">The sequence shown here is derived from an EMBL/GenBank/DDBJ whole genome shotgun (WGS) entry which is preliminary data.</text>
</comment>
<feature type="domain" description="Pyrrolo-quinoline quinone repeat" evidence="1">
    <location>
        <begin position="1"/>
        <end position="49"/>
    </location>
</feature>
<evidence type="ECO:0000313" key="3">
    <source>
        <dbReference type="Proteomes" id="UP000567293"/>
    </source>
</evidence>
<accession>A0A7V8NRJ7</accession>
<evidence type="ECO:0000313" key="2">
    <source>
        <dbReference type="EMBL" id="MBA0086244.1"/>
    </source>
</evidence>
<keyword evidence="3" id="KW-1185">Reference proteome</keyword>
<evidence type="ECO:0000259" key="1">
    <source>
        <dbReference type="Pfam" id="PF01011"/>
    </source>
</evidence>
<organism evidence="2 3">
    <name type="scientific">Candidatus Acidiferrum panamense</name>
    <dbReference type="NCBI Taxonomy" id="2741543"/>
    <lineage>
        <taxon>Bacteria</taxon>
        <taxon>Pseudomonadati</taxon>
        <taxon>Acidobacteriota</taxon>
        <taxon>Terriglobia</taxon>
        <taxon>Candidatus Acidiferrales</taxon>
        <taxon>Candidatus Acidiferrum</taxon>
    </lineage>
</organism>
<name>A0A7V8NRJ7_9BACT</name>